<evidence type="ECO:0000313" key="1">
    <source>
        <dbReference type="Proteomes" id="UP000887565"/>
    </source>
</evidence>
<keyword evidence="1" id="KW-1185">Reference proteome</keyword>
<name>A0A915JAN7_ROMCU</name>
<dbReference type="Proteomes" id="UP000887565">
    <property type="component" value="Unplaced"/>
</dbReference>
<organism evidence="1 2">
    <name type="scientific">Romanomermis culicivorax</name>
    <name type="common">Nematode worm</name>
    <dbReference type="NCBI Taxonomy" id="13658"/>
    <lineage>
        <taxon>Eukaryota</taxon>
        <taxon>Metazoa</taxon>
        <taxon>Ecdysozoa</taxon>
        <taxon>Nematoda</taxon>
        <taxon>Enoplea</taxon>
        <taxon>Dorylaimia</taxon>
        <taxon>Mermithida</taxon>
        <taxon>Mermithoidea</taxon>
        <taxon>Mermithidae</taxon>
        <taxon>Romanomermis</taxon>
    </lineage>
</organism>
<sequence length="254" mass="29181">MQKKAPIIFIDSVQCAILLKTFKEDLPVKFLVSSLNLIFSVSNYAAYIFLYDNLETLRAVINKEKCQNIKHCPKNGSLKRCRLKFRPKPYVLPQNSRLKILPSWKTYRRSNSTFPFDDMHNTDFDKELYLRQLYKLRSAIDVDDFANLLPMSLLDRRQISAAAKSLRMTANFNPNFKCFKKITPGVSNIHAITCSTQARLNNKSTTNNNNASNINSSDTTIQMPVITIGELAAYFEEFVHLPKKMSAMAENMYN</sequence>
<reference evidence="2" key="1">
    <citation type="submission" date="2022-11" db="UniProtKB">
        <authorList>
            <consortium name="WormBaseParasite"/>
        </authorList>
    </citation>
    <scope>IDENTIFICATION</scope>
</reference>
<dbReference type="WBParaSite" id="nRc.2.0.1.t23553-RA">
    <property type="protein sequence ID" value="nRc.2.0.1.t23553-RA"/>
    <property type="gene ID" value="nRc.2.0.1.g23553"/>
</dbReference>
<evidence type="ECO:0000313" key="2">
    <source>
        <dbReference type="WBParaSite" id="nRc.2.0.1.t23553-RA"/>
    </source>
</evidence>
<dbReference type="AlphaFoldDB" id="A0A915JAN7"/>
<accession>A0A915JAN7</accession>
<proteinExistence type="predicted"/>
<protein>
    <submittedName>
        <fullName evidence="2">Peroxide-inducible transcript 1 protein</fullName>
    </submittedName>
</protein>